<feature type="transmembrane region" description="Helical" evidence="6">
    <location>
        <begin position="299"/>
        <end position="319"/>
    </location>
</feature>
<feature type="domain" description="Major facilitator superfamily (MFS) profile" evidence="7">
    <location>
        <begin position="15"/>
        <end position="416"/>
    </location>
</feature>
<dbReference type="PANTHER" id="PTHR43826">
    <property type="entry name" value="GLUCOSE-6-PHOSPHATE EXCHANGER SLC37A4"/>
    <property type="match status" value="1"/>
</dbReference>
<dbReference type="PROSITE" id="PS50850">
    <property type="entry name" value="MFS"/>
    <property type="match status" value="1"/>
</dbReference>
<proteinExistence type="predicted"/>
<gene>
    <name evidence="8" type="ORF">H8718_15950</name>
</gene>
<keyword evidence="4 6" id="KW-1133">Transmembrane helix</keyword>
<dbReference type="SUPFAM" id="SSF103473">
    <property type="entry name" value="MFS general substrate transporter"/>
    <property type="match status" value="1"/>
</dbReference>
<accession>A0A926EK09</accession>
<dbReference type="InterPro" id="IPR020846">
    <property type="entry name" value="MFS_dom"/>
</dbReference>
<comment type="subcellular location">
    <subcellularLocation>
        <location evidence="1">Cell membrane</location>
        <topology evidence="1">Multi-pass membrane protein</topology>
    </subcellularLocation>
</comment>
<evidence type="ECO:0000256" key="4">
    <source>
        <dbReference type="ARBA" id="ARBA00022989"/>
    </source>
</evidence>
<feature type="transmembrane region" description="Helical" evidence="6">
    <location>
        <begin position="102"/>
        <end position="120"/>
    </location>
</feature>
<feature type="transmembrane region" description="Helical" evidence="6">
    <location>
        <begin position="141"/>
        <end position="164"/>
    </location>
</feature>
<feature type="transmembrane region" description="Helical" evidence="6">
    <location>
        <begin position="80"/>
        <end position="96"/>
    </location>
</feature>
<dbReference type="PIRSF" id="PIRSF002808">
    <property type="entry name" value="Hexose_phosphate_transp"/>
    <property type="match status" value="1"/>
</dbReference>
<dbReference type="EMBL" id="JACRSY010000034">
    <property type="protein sequence ID" value="MBC8581009.1"/>
    <property type="molecule type" value="Genomic_DNA"/>
</dbReference>
<dbReference type="Proteomes" id="UP000655830">
    <property type="component" value="Unassembled WGS sequence"/>
</dbReference>
<dbReference type="PANTHER" id="PTHR43826:SF3">
    <property type="entry name" value="GLUCOSE-6-PHOSPHATE EXCHANGER SLC37A4"/>
    <property type="match status" value="1"/>
</dbReference>
<feature type="transmembrane region" description="Helical" evidence="6">
    <location>
        <begin position="49"/>
        <end position="68"/>
    </location>
</feature>
<dbReference type="Pfam" id="PF07690">
    <property type="entry name" value="MFS_1"/>
    <property type="match status" value="1"/>
</dbReference>
<evidence type="ECO:0000313" key="8">
    <source>
        <dbReference type="EMBL" id="MBC8581009.1"/>
    </source>
</evidence>
<dbReference type="Gene3D" id="1.20.1250.20">
    <property type="entry name" value="MFS general substrate transporter like domains"/>
    <property type="match status" value="2"/>
</dbReference>
<evidence type="ECO:0000256" key="2">
    <source>
        <dbReference type="ARBA" id="ARBA00022448"/>
    </source>
</evidence>
<dbReference type="GO" id="GO:0061513">
    <property type="term" value="F:glucose 6-phosphate:phosphate antiporter activity"/>
    <property type="evidence" value="ECO:0007669"/>
    <property type="project" value="TreeGrafter"/>
</dbReference>
<keyword evidence="3 6" id="KW-0812">Transmembrane</keyword>
<protein>
    <submittedName>
        <fullName evidence="8">MFS transporter</fullName>
    </submittedName>
</protein>
<evidence type="ECO:0000256" key="3">
    <source>
        <dbReference type="ARBA" id="ARBA00022692"/>
    </source>
</evidence>
<feature type="transmembrane region" description="Helical" evidence="6">
    <location>
        <begin position="170"/>
        <end position="189"/>
    </location>
</feature>
<feature type="transmembrane region" description="Helical" evidence="6">
    <location>
        <begin position="325"/>
        <end position="349"/>
    </location>
</feature>
<evidence type="ECO:0000256" key="6">
    <source>
        <dbReference type="SAM" id="Phobius"/>
    </source>
</evidence>
<keyword evidence="2" id="KW-0813">Transport</keyword>
<feature type="transmembrane region" description="Helical" evidence="6">
    <location>
        <begin position="266"/>
        <end position="287"/>
    </location>
</feature>
<dbReference type="InterPro" id="IPR036259">
    <property type="entry name" value="MFS_trans_sf"/>
</dbReference>
<name>A0A926EK09_9FIRM</name>
<dbReference type="AlphaFoldDB" id="A0A926EK09"/>
<organism evidence="8 9">
    <name type="scientific">Zhenhengia yiwuensis</name>
    <dbReference type="NCBI Taxonomy" id="2763666"/>
    <lineage>
        <taxon>Bacteria</taxon>
        <taxon>Bacillati</taxon>
        <taxon>Bacillota</taxon>
        <taxon>Clostridia</taxon>
        <taxon>Lachnospirales</taxon>
        <taxon>Lachnospiraceae</taxon>
        <taxon>Zhenhengia</taxon>
    </lineage>
</organism>
<reference evidence="8" key="1">
    <citation type="submission" date="2020-08" db="EMBL/GenBank/DDBJ databases">
        <title>Genome public.</title>
        <authorList>
            <person name="Liu C."/>
            <person name="Sun Q."/>
        </authorList>
    </citation>
    <scope>NUCLEOTIDE SEQUENCE</scope>
    <source>
        <strain evidence="8">NSJ-12</strain>
    </source>
</reference>
<dbReference type="GO" id="GO:0005886">
    <property type="term" value="C:plasma membrane"/>
    <property type="evidence" value="ECO:0007669"/>
    <property type="project" value="UniProtKB-SubCell"/>
</dbReference>
<dbReference type="InterPro" id="IPR000849">
    <property type="entry name" value="Sugar_P_transporter"/>
</dbReference>
<dbReference type="GO" id="GO:0035435">
    <property type="term" value="P:phosphate ion transmembrane transport"/>
    <property type="evidence" value="ECO:0007669"/>
    <property type="project" value="TreeGrafter"/>
</dbReference>
<evidence type="ECO:0000313" key="9">
    <source>
        <dbReference type="Proteomes" id="UP000655830"/>
    </source>
</evidence>
<keyword evidence="9" id="KW-1185">Reference proteome</keyword>
<feature type="transmembrane region" description="Helical" evidence="6">
    <location>
        <begin position="361"/>
        <end position="382"/>
    </location>
</feature>
<evidence type="ECO:0000259" key="7">
    <source>
        <dbReference type="PROSITE" id="PS50850"/>
    </source>
</evidence>
<dbReference type="InterPro" id="IPR051337">
    <property type="entry name" value="OPA_Antiporter"/>
</dbReference>
<comment type="caution">
    <text evidence="8">The sequence shown here is derived from an EMBL/GenBank/DDBJ whole genome shotgun (WGS) entry which is preliminary data.</text>
</comment>
<evidence type="ECO:0000256" key="5">
    <source>
        <dbReference type="ARBA" id="ARBA00023136"/>
    </source>
</evidence>
<dbReference type="InterPro" id="IPR011701">
    <property type="entry name" value="MFS"/>
</dbReference>
<feature type="transmembrane region" description="Helical" evidence="6">
    <location>
        <begin position="388"/>
        <end position="411"/>
    </location>
</feature>
<keyword evidence="5 6" id="KW-0472">Membrane</keyword>
<evidence type="ECO:0000256" key="1">
    <source>
        <dbReference type="ARBA" id="ARBA00004651"/>
    </source>
</evidence>
<feature type="transmembrane region" description="Helical" evidence="6">
    <location>
        <begin position="12"/>
        <end position="29"/>
    </location>
</feature>
<dbReference type="RefSeq" id="WP_249333702.1">
    <property type="nucleotide sequence ID" value="NZ_JACRSY010000034.1"/>
</dbReference>
<feature type="transmembrane region" description="Helical" evidence="6">
    <location>
        <begin position="227"/>
        <end position="246"/>
    </location>
</feature>
<sequence>MNNLQITNQKMLRKLFWISWIAYFISYIGRLNYAASMIEIGQSEGYTTIQLGAVVTALFITYGIGQLISGIIGDYCSPRILVGMGLIGCSLCNALMFVSNSYWQLIIIWGLNGFALSLIWPPMVKLFSKHMSKDYLHKSCFNIQTSVALGTFATYVLCSSLLIVWNWRTIFIVTALFLMGAAGAWNKVIREIEIYADQNGEVEEVPDIREEKKEIEKINEKASFLKLSVKSGLMIILIAVLIMGFLKDGIMTWVPQYITDTFGANSYFSIFLTAFLPLVNLSGIYIIKYINSKNNGDDLKTTALFYGVSTVSLLLLVLVGRNSMYLSVFFFAVVTSCMLGINTILVSILPTYFIKYNKTSFVAGLTNCVTYLGSALCGYGLGALVEGFGWNVTSIVLVGICILGIVAAILARPLWQKFKQ</sequence>